<sequence>MSYQPSLDSCIESCASTESCVDIAWIPGSPGPCYLKGEVGTEISNQGVWGAIKDATAPTPSLTGPSSSDTTAATSTSTLTPTVCPKGFINPSNPITCPAQNDACIRTSISTIFQLECHADRYAGDLALSWEPTLTACLETCARTPRCIDVSYAHGAQACYMKSALNAITRNRDIYGARLVAAAAASDSATAVLKRAPRTTLAIRPRAKTTDPADFDCTYPWTFRTTVTRTAAATSTVTVTPAPAGAATSTVFALAVQTATLTPVASGVATRTVTTEATSVVTETVGGAVATVTEGVYTTVLTTVEGVGSAVSTRTVVGEKTETRVVVAATTTTTTTTKVVVTRGCAEPSAGP</sequence>
<reference evidence="1" key="1">
    <citation type="submission" date="2024-09" db="EMBL/GenBank/DDBJ databases">
        <title>Draft Genome Sequences of Neofusicoccum parvum.</title>
        <authorList>
            <person name="Ashida A."/>
            <person name="Camagna M."/>
            <person name="Tanaka A."/>
            <person name="Takemoto D."/>
        </authorList>
    </citation>
    <scope>NUCLEOTIDE SEQUENCE</scope>
    <source>
        <strain evidence="1">PPO83</strain>
    </source>
</reference>
<dbReference type="Proteomes" id="UP001165186">
    <property type="component" value="Unassembled WGS sequence"/>
</dbReference>
<name>A0ACB5RVY9_9PEZI</name>
<evidence type="ECO:0000313" key="1">
    <source>
        <dbReference type="EMBL" id="GME24712.1"/>
    </source>
</evidence>
<organism evidence="1 2">
    <name type="scientific">Neofusicoccum parvum</name>
    <dbReference type="NCBI Taxonomy" id="310453"/>
    <lineage>
        <taxon>Eukaryota</taxon>
        <taxon>Fungi</taxon>
        <taxon>Dikarya</taxon>
        <taxon>Ascomycota</taxon>
        <taxon>Pezizomycotina</taxon>
        <taxon>Dothideomycetes</taxon>
        <taxon>Dothideomycetes incertae sedis</taxon>
        <taxon>Botryosphaeriales</taxon>
        <taxon>Botryosphaeriaceae</taxon>
        <taxon>Neofusicoccum</taxon>
    </lineage>
</organism>
<gene>
    <name evidence="1" type="primary">g5853</name>
    <name evidence="1" type="ORF">NpPPO83_00005853</name>
</gene>
<accession>A0ACB5RVY9</accession>
<comment type="caution">
    <text evidence="1">The sequence shown here is derived from an EMBL/GenBank/DDBJ whole genome shotgun (WGS) entry which is preliminary data.</text>
</comment>
<evidence type="ECO:0000313" key="2">
    <source>
        <dbReference type="Proteomes" id="UP001165186"/>
    </source>
</evidence>
<proteinExistence type="predicted"/>
<dbReference type="EMBL" id="BSXG01000015">
    <property type="protein sequence ID" value="GME24712.1"/>
    <property type="molecule type" value="Genomic_DNA"/>
</dbReference>
<keyword evidence="2" id="KW-1185">Reference proteome</keyword>
<protein>
    <submittedName>
        <fullName evidence="1">Uncharacterized protein</fullName>
    </submittedName>
</protein>